<protein>
    <submittedName>
        <fullName evidence="2">Phenazine biosynthesis PhzC/PhzF protein</fullName>
    </submittedName>
</protein>
<dbReference type="Pfam" id="PF02567">
    <property type="entry name" value="PhzC-PhzF"/>
    <property type="match status" value="1"/>
</dbReference>
<dbReference type="EMBL" id="BAPV01000004">
    <property type="protein sequence ID" value="GBQ84782.1"/>
    <property type="molecule type" value="Genomic_DNA"/>
</dbReference>
<organism evidence="2 3">
    <name type="scientific">Asaia krungthepensis NRIC 0535</name>
    <dbReference type="NCBI Taxonomy" id="1307925"/>
    <lineage>
        <taxon>Bacteria</taxon>
        <taxon>Pseudomonadati</taxon>
        <taxon>Pseudomonadota</taxon>
        <taxon>Alphaproteobacteria</taxon>
        <taxon>Acetobacterales</taxon>
        <taxon>Acetobacteraceae</taxon>
        <taxon>Asaia</taxon>
    </lineage>
</organism>
<name>A0ABQ0PYJ6_9PROT</name>
<dbReference type="PIRSF" id="PIRSF016184">
    <property type="entry name" value="PhzC_PhzF"/>
    <property type="match status" value="1"/>
</dbReference>
<evidence type="ECO:0000313" key="2">
    <source>
        <dbReference type="EMBL" id="GBQ84782.1"/>
    </source>
</evidence>
<dbReference type="Proteomes" id="UP001062776">
    <property type="component" value="Unassembled WGS sequence"/>
</dbReference>
<proteinExistence type="inferred from homology"/>
<evidence type="ECO:0000313" key="3">
    <source>
        <dbReference type="Proteomes" id="UP001062776"/>
    </source>
</evidence>
<reference evidence="2" key="1">
    <citation type="submission" date="2013-04" db="EMBL/GenBank/DDBJ databases">
        <title>The genome sequencing project of 58 acetic acid bacteria.</title>
        <authorList>
            <person name="Okamoto-Kainuma A."/>
            <person name="Ishikawa M."/>
            <person name="Umino S."/>
            <person name="Koizumi Y."/>
            <person name="Shiwa Y."/>
            <person name="Yoshikawa H."/>
            <person name="Matsutani M."/>
            <person name="Matsushita K."/>
        </authorList>
    </citation>
    <scope>NUCLEOTIDE SEQUENCE</scope>
    <source>
        <strain evidence="2">NRIC 0535</strain>
    </source>
</reference>
<dbReference type="NCBIfam" id="TIGR00654">
    <property type="entry name" value="PhzF_family"/>
    <property type="match status" value="1"/>
</dbReference>
<sequence>MKLAFHMVDVFATGIFNGNPLAVIVGADTVSDAQMAAIANWTNLSETSFLLAPRSDQADYRVRIFTPHSELPFAGHPTLGTAHVWQSLHGAASSERIVQECAAGLVSLRQTSGGLAFAAPPIQRSGPASPAELSRALNALRLHPDDILDARWADNGPGWLALRLRSGAQVLAVEPDWGALIGQKLGVVGAWEPAEHPYGAHVEIRAFVGEDPGYEDPVTGSLNASIAQWLIEEGLAPDSYIAVQGTVLGRAGAVSVEKRGETIWVGGRTTTRVTGTIDL</sequence>
<gene>
    <name evidence="2" type="ORF">AA0535_0591</name>
</gene>
<comment type="similarity">
    <text evidence="1">Belongs to the PhzF family.</text>
</comment>
<evidence type="ECO:0000256" key="1">
    <source>
        <dbReference type="ARBA" id="ARBA00008270"/>
    </source>
</evidence>
<accession>A0ABQ0PYJ6</accession>
<dbReference type="SUPFAM" id="SSF54506">
    <property type="entry name" value="Diaminopimelate epimerase-like"/>
    <property type="match status" value="1"/>
</dbReference>
<keyword evidence="3" id="KW-1185">Reference proteome</keyword>
<dbReference type="PANTHER" id="PTHR13774">
    <property type="entry name" value="PHENAZINE BIOSYNTHESIS PROTEIN"/>
    <property type="match status" value="1"/>
</dbReference>
<dbReference type="RefSeq" id="WP_264814416.1">
    <property type="nucleotide sequence ID" value="NZ_BAPV01000004.1"/>
</dbReference>
<comment type="caution">
    <text evidence="2">The sequence shown here is derived from an EMBL/GenBank/DDBJ whole genome shotgun (WGS) entry which is preliminary data.</text>
</comment>
<dbReference type="Gene3D" id="3.10.310.10">
    <property type="entry name" value="Diaminopimelate Epimerase, Chain A, domain 1"/>
    <property type="match status" value="2"/>
</dbReference>
<dbReference type="InterPro" id="IPR003719">
    <property type="entry name" value="Phenazine_PhzF-like"/>
</dbReference>
<dbReference type="PANTHER" id="PTHR13774:SF32">
    <property type="entry name" value="ANTISENSE-ENHANCING SEQUENCE 1"/>
    <property type="match status" value="1"/>
</dbReference>